<dbReference type="Proteomes" id="UP000198515">
    <property type="component" value="Unassembled WGS sequence"/>
</dbReference>
<evidence type="ECO:0000313" key="2">
    <source>
        <dbReference type="Proteomes" id="UP000198515"/>
    </source>
</evidence>
<proteinExistence type="predicted"/>
<keyword evidence="2" id="KW-1185">Reference proteome</keyword>
<name>A0A1C4GI58_9ENTR</name>
<gene>
    <name evidence="1" type="ORF">GA0061070_107019</name>
</gene>
<accession>A0A1C4GI58</accession>
<dbReference type="AlphaFoldDB" id="A0A1C4GI58"/>
<sequence length="39" mass="4293">MRQKNNASGRHCPTDSLLSPIRTLTVGPGITPDLLTFKR</sequence>
<protein>
    <submittedName>
        <fullName evidence="1">Uncharacterized protein</fullName>
    </submittedName>
</protein>
<organism evidence="1 2">
    <name type="scientific">Kosakonia oryziphila</name>
    <dbReference type="NCBI Taxonomy" id="1005667"/>
    <lineage>
        <taxon>Bacteria</taxon>
        <taxon>Pseudomonadati</taxon>
        <taxon>Pseudomonadota</taxon>
        <taxon>Gammaproteobacteria</taxon>
        <taxon>Enterobacterales</taxon>
        <taxon>Enterobacteriaceae</taxon>
        <taxon>Kosakonia</taxon>
    </lineage>
</organism>
<dbReference type="EMBL" id="FMBC01000070">
    <property type="protein sequence ID" value="SCC67867.1"/>
    <property type="molecule type" value="Genomic_DNA"/>
</dbReference>
<reference evidence="2" key="1">
    <citation type="submission" date="2016-08" db="EMBL/GenBank/DDBJ databases">
        <authorList>
            <person name="Varghese N."/>
            <person name="Submissions Spin"/>
        </authorList>
    </citation>
    <scope>NUCLEOTIDE SEQUENCE [LARGE SCALE GENOMIC DNA]</scope>
    <source>
        <strain evidence="2">REICA_142</strain>
    </source>
</reference>
<evidence type="ECO:0000313" key="1">
    <source>
        <dbReference type="EMBL" id="SCC67867.1"/>
    </source>
</evidence>